<dbReference type="OrthoDB" id="247245at2759"/>
<dbReference type="Proteomes" id="UP000267251">
    <property type="component" value="Unassembled WGS sequence"/>
</dbReference>
<dbReference type="GO" id="GO:0015937">
    <property type="term" value="P:coenzyme A biosynthetic process"/>
    <property type="evidence" value="ECO:0007669"/>
    <property type="project" value="InterPro"/>
</dbReference>
<keyword evidence="2" id="KW-0067">ATP-binding</keyword>
<dbReference type="AlphaFoldDB" id="A0A4P9Y1K9"/>
<keyword evidence="1" id="KW-0547">Nucleotide-binding</keyword>
<dbReference type="InterPro" id="IPR027417">
    <property type="entry name" value="P-loop_NTPase"/>
</dbReference>
<reference evidence="5" key="1">
    <citation type="journal article" date="2018" name="Nat. Microbiol.">
        <title>Leveraging single-cell genomics to expand the fungal tree of life.</title>
        <authorList>
            <person name="Ahrendt S.R."/>
            <person name="Quandt C.A."/>
            <person name="Ciobanu D."/>
            <person name="Clum A."/>
            <person name="Salamov A."/>
            <person name="Andreopoulos B."/>
            <person name="Cheng J.F."/>
            <person name="Woyke T."/>
            <person name="Pelin A."/>
            <person name="Henrissat B."/>
            <person name="Reynolds N.K."/>
            <person name="Benny G.L."/>
            <person name="Smith M.E."/>
            <person name="James T.Y."/>
            <person name="Grigoriev I.V."/>
        </authorList>
    </citation>
    <scope>NUCLEOTIDE SEQUENCE [LARGE SCALE GENOMIC DNA]</scope>
</reference>
<keyword evidence="3" id="KW-1133">Transmembrane helix</keyword>
<dbReference type="SUPFAM" id="SSF52540">
    <property type="entry name" value="P-loop containing nucleoside triphosphate hydrolases"/>
    <property type="match status" value="1"/>
</dbReference>
<evidence type="ECO:0000313" key="5">
    <source>
        <dbReference type="Proteomes" id="UP000267251"/>
    </source>
</evidence>
<organism evidence="4 5">
    <name type="scientific">Piptocephalis cylindrospora</name>
    <dbReference type="NCBI Taxonomy" id="1907219"/>
    <lineage>
        <taxon>Eukaryota</taxon>
        <taxon>Fungi</taxon>
        <taxon>Fungi incertae sedis</taxon>
        <taxon>Zoopagomycota</taxon>
        <taxon>Zoopagomycotina</taxon>
        <taxon>Zoopagomycetes</taxon>
        <taxon>Zoopagales</taxon>
        <taxon>Piptocephalidaceae</taxon>
        <taxon>Piptocephalis</taxon>
    </lineage>
</organism>
<evidence type="ECO:0000256" key="3">
    <source>
        <dbReference type="SAM" id="Phobius"/>
    </source>
</evidence>
<dbReference type="HAMAP" id="MF_00376">
    <property type="entry name" value="Dephospho_CoA_kinase"/>
    <property type="match status" value="1"/>
</dbReference>
<evidence type="ECO:0000313" key="4">
    <source>
        <dbReference type="EMBL" id="RKP11700.1"/>
    </source>
</evidence>
<accession>A0A4P9Y1K9</accession>
<evidence type="ECO:0000256" key="2">
    <source>
        <dbReference type="ARBA" id="ARBA00022840"/>
    </source>
</evidence>
<dbReference type="PANTHER" id="PTHR10695:SF46">
    <property type="entry name" value="BIFUNCTIONAL COENZYME A SYNTHASE-RELATED"/>
    <property type="match status" value="1"/>
</dbReference>
<dbReference type="InterPro" id="IPR001977">
    <property type="entry name" value="Depp_CoAkinase"/>
</dbReference>
<proteinExistence type="inferred from homology"/>
<dbReference type="GO" id="GO:0004140">
    <property type="term" value="F:dephospho-CoA kinase activity"/>
    <property type="evidence" value="ECO:0007669"/>
    <property type="project" value="InterPro"/>
</dbReference>
<sequence>MLLIGLTGGIAMGKSTASKALGEWVPVVDADVVAREVVEPGEAAYKEIVEYFGQDILGPDGKSLDRAALGRRVFADPEARRVLNGMTHPRIRRRMLRRVLGHYLQGARACVLDVPLLFEAGLDALCGVVIVVHCDAEKQMERLRTRDELDEEMARSKIAAQMAPEDRLRGADLILDTSDLTVEGTRERTRSWIVPGGSQSILPSVWWVRVCRFIPPIALISALWTLLSRRWRRF</sequence>
<evidence type="ECO:0000256" key="1">
    <source>
        <dbReference type="ARBA" id="ARBA00022741"/>
    </source>
</evidence>
<dbReference type="Gene3D" id="3.40.50.300">
    <property type="entry name" value="P-loop containing nucleotide triphosphate hydrolases"/>
    <property type="match status" value="1"/>
</dbReference>
<protein>
    <submittedName>
        <fullName evidence="4">CoaE-domain-containing protein</fullName>
    </submittedName>
</protein>
<keyword evidence="3" id="KW-0472">Membrane</keyword>
<dbReference type="GO" id="GO:0005524">
    <property type="term" value="F:ATP binding"/>
    <property type="evidence" value="ECO:0007669"/>
    <property type="project" value="UniProtKB-KW"/>
</dbReference>
<dbReference type="CDD" id="cd02022">
    <property type="entry name" value="DPCK"/>
    <property type="match status" value="1"/>
</dbReference>
<keyword evidence="5" id="KW-1185">Reference proteome</keyword>
<keyword evidence="3" id="KW-0812">Transmembrane</keyword>
<name>A0A4P9Y1K9_9FUNG</name>
<dbReference type="EMBL" id="KZ988709">
    <property type="protein sequence ID" value="RKP11700.1"/>
    <property type="molecule type" value="Genomic_DNA"/>
</dbReference>
<dbReference type="PROSITE" id="PS51219">
    <property type="entry name" value="DPCK"/>
    <property type="match status" value="1"/>
</dbReference>
<gene>
    <name evidence="4" type="ORF">BJ684DRAFT_21718</name>
</gene>
<dbReference type="PANTHER" id="PTHR10695">
    <property type="entry name" value="DEPHOSPHO-COA KINASE-RELATED"/>
    <property type="match status" value="1"/>
</dbReference>
<dbReference type="Pfam" id="PF01121">
    <property type="entry name" value="CoaE"/>
    <property type="match status" value="1"/>
</dbReference>
<feature type="transmembrane region" description="Helical" evidence="3">
    <location>
        <begin position="206"/>
        <end position="227"/>
    </location>
</feature>
<dbReference type="NCBIfam" id="TIGR00152">
    <property type="entry name" value="dephospho-CoA kinase"/>
    <property type="match status" value="1"/>
</dbReference>